<dbReference type="GO" id="GO:0003964">
    <property type="term" value="F:RNA-directed DNA polymerase activity"/>
    <property type="evidence" value="ECO:0007669"/>
    <property type="project" value="UniProtKB-KW"/>
</dbReference>
<gene>
    <name evidence="1" type="ORF">Tci_671044</name>
</gene>
<dbReference type="SUPFAM" id="SSF54928">
    <property type="entry name" value="RNA-binding domain, RBD"/>
    <property type="match status" value="1"/>
</dbReference>
<keyword evidence="1" id="KW-0695">RNA-directed DNA polymerase</keyword>
<reference evidence="1" key="1">
    <citation type="journal article" date="2019" name="Sci. Rep.">
        <title>Draft genome of Tanacetum cinerariifolium, the natural source of mosquito coil.</title>
        <authorList>
            <person name="Yamashiro T."/>
            <person name="Shiraishi A."/>
            <person name="Satake H."/>
            <person name="Nakayama K."/>
        </authorList>
    </citation>
    <scope>NUCLEOTIDE SEQUENCE</scope>
</reference>
<feature type="non-terminal residue" evidence="1">
    <location>
        <position position="1"/>
    </location>
</feature>
<proteinExistence type="predicted"/>
<dbReference type="EMBL" id="BKCJ010528744">
    <property type="protein sequence ID" value="GFA99072.1"/>
    <property type="molecule type" value="Genomic_DNA"/>
</dbReference>
<feature type="non-terminal residue" evidence="1">
    <location>
        <position position="217"/>
    </location>
</feature>
<dbReference type="AlphaFoldDB" id="A0A699KKD8"/>
<dbReference type="Gene3D" id="3.30.70.330">
    <property type="match status" value="1"/>
</dbReference>
<dbReference type="InterPro" id="IPR012677">
    <property type="entry name" value="Nucleotide-bd_a/b_plait_sf"/>
</dbReference>
<protein>
    <submittedName>
        <fullName evidence="1">RNA-directed DNA polymerase, eukaryota, nucleotide-binding alpha-beta plait domain protein</fullName>
    </submittedName>
</protein>
<dbReference type="GO" id="GO:0003676">
    <property type="term" value="F:nucleic acid binding"/>
    <property type="evidence" value="ECO:0007669"/>
    <property type="project" value="InterPro"/>
</dbReference>
<organism evidence="1">
    <name type="scientific">Tanacetum cinerariifolium</name>
    <name type="common">Dalmatian daisy</name>
    <name type="synonym">Chrysanthemum cinerariifolium</name>
    <dbReference type="NCBI Taxonomy" id="118510"/>
    <lineage>
        <taxon>Eukaryota</taxon>
        <taxon>Viridiplantae</taxon>
        <taxon>Streptophyta</taxon>
        <taxon>Embryophyta</taxon>
        <taxon>Tracheophyta</taxon>
        <taxon>Spermatophyta</taxon>
        <taxon>Magnoliopsida</taxon>
        <taxon>eudicotyledons</taxon>
        <taxon>Gunneridae</taxon>
        <taxon>Pentapetalae</taxon>
        <taxon>asterids</taxon>
        <taxon>campanulids</taxon>
        <taxon>Asterales</taxon>
        <taxon>Asteraceae</taxon>
        <taxon>Asteroideae</taxon>
        <taxon>Anthemideae</taxon>
        <taxon>Anthemidinae</taxon>
        <taxon>Tanacetum</taxon>
    </lineage>
</organism>
<accession>A0A699KKD8</accession>
<evidence type="ECO:0000313" key="1">
    <source>
        <dbReference type="EMBL" id="GFA99072.1"/>
    </source>
</evidence>
<name>A0A699KKD8_TANCI</name>
<keyword evidence="1" id="KW-0548">Nucleotidyltransferase</keyword>
<dbReference type="InterPro" id="IPR035979">
    <property type="entry name" value="RBD_domain_sf"/>
</dbReference>
<sequence>CITPDLWNVCLAYGKVIDVYIPFKKSKAGKKFAFVCFCKVDNLERLIGNMCTLWIGRFRLQANPVRFHRGPRVSNAMPKKGSVGVETKSFASVLKSNHPNPSISQDPSPAIVLDDSCLSDNDPSCATIGKIKDINALPNLYVVLNNEGFDNVKLTYLGGYWVLIKSNSLATKEKLIKHAGVSSWFSKVGHANNLFVSDVKLVWTAIDGLPMCAWNKE</sequence>
<keyword evidence="1" id="KW-0808">Transferase</keyword>
<comment type="caution">
    <text evidence="1">The sequence shown here is derived from an EMBL/GenBank/DDBJ whole genome shotgun (WGS) entry which is preliminary data.</text>
</comment>
<dbReference type="CDD" id="cd00590">
    <property type="entry name" value="RRM_SF"/>
    <property type="match status" value="1"/>
</dbReference>